<accession>A0AAD2CJ01</accession>
<keyword evidence="7" id="KW-0732">Signal</keyword>
<gene>
    <name evidence="9" type="ORF">CYCCA115_LOCUS4748</name>
</gene>
<dbReference type="SMART" id="SM00702">
    <property type="entry name" value="P4Hc"/>
    <property type="match status" value="1"/>
</dbReference>
<keyword evidence="4" id="KW-0560">Oxidoreductase</keyword>
<comment type="cofactor">
    <cofactor evidence="1">
        <name>L-ascorbate</name>
        <dbReference type="ChEBI" id="CHEBI:38290"/>
    </cofactor>
</comment>
<evidence type="ECO:0000259" key="8">
    <source>
        <dbReference type="PROSITE" id="PS51471"/>
    </source>
</evidence>
<keyword evidence="2" id="KW-0479">Metal-binding</keyword>
<feature type="region of interest" description="Disordered" evidence="6">
    <location>
        <begin position="46"/>
        <end position="71"/>
    </location>
</feature>
<keyword evidence="5" id="KW-0408">Iron</keyword>
<dbReference type="InterPro" id="IPR005123">
    <property type="entry name" value="Oxoglu/Fe-dep_dioxygenase_dom"/>
</dbReference>
<evidence type="ECO:0000256" key="1">
    <source>
        <dbReference type="ARBA" id="ARBA00001961"/>
    </source>
</evidence>
<evidence type="ECO:0000256" key="7">
    <source>
        <dbReference type="SAM" id="SignalP"/>
    </source>
</evidence>
<dbReference type="Proteomes" id="UP001295423">
    <property type="component" value="Unassembled WGS sequence"/>
</dbReference>
<dbReference type="GO" id="GO:0005783">
    <property type="term" value="C:endoplasmic reticulum"/>
    <property type="evidence" value="ECO:0007669"/>
    <property type="project" value="TreeGrafter"/>
</dbReference>
<feature type="signal peptide" evidence="7">
    <location>
        <begin position="1"/>
        <end position="25"/>
    </location>
</feature>
<evidence type="ECO:0000256" key="3">
    <source>
        <dbReference type="ARBA" id="ARBA00022964"/>
    </source>
</evidence>
<dbReference type="InterPro" id="IPR045054">
    <property type="entry name" value="P4HA-like"/>
</dbReference>
<dbReference type="InterPro" id="IPR006620">
    <property type="entry name" value="Pro_4_hyd_alph"/>
</dbReference>
<dbReference type="PANTHER" id="PTHR10869:SF229">
    <property type="entry name" value="PROLYL 4-HYDROXYLASE ALPHA SUBUNIT DOMAIN-CONTAINING PROTEIN"/>
    <property type="match status" value="1"/>
</dbReference>
<evidence type="ECO:0000313" key="10">
    <source>
        <dbReference type="Proteomes" id="UP001295423"/>
    </source>
</evidence>
<evidence type="ECO:0000256" key="6">
    <source>
        <dbReference type="SAM" id="MobiDB-lite"/>
    </source>
</evidence>
<organism evidence="9 10">
    <name type="scientific">Cylindrotheca closterium</name>
    <dbReference type="NCBI Taxonomy" id="2856"/>
    <lineage>
        <taxon>Eukaryota</taxon>
        <taxon>Sar</taxon>
        <taxon>Stramenopiles</taxon>
        <taxon>Ochrophyta</taxon>
        <taxon>Bacillariophyta</taxon>
        <taxon>Bacillariophyceae</taxon>
        <taxon>Bacillariophycidae</taxon>
        <taxon>Bacillariales</taxon>
        <taxon>Bacillariaceae</taxon>
        <taxon>Cylindrotheca</taxon>
    </lineage>
</organism>
<dbReference type="GO" id="GO:0004656">
    <property type="term" value="F:procollagen-proline 4-dioxygenase activity"/>
    <property type="evidence" value="ECO:0007669"/>
    <property type="project" value="TreeGrafter"/>
</dbReference>
<dbReference type="Pfam" id="PF13640">
    <property type="entry name" value="2OG-FeII_Oxy_3"/>
    <property type="match status" value="1"/>
</dbReference>
<dbReference type="GO" id="GO:0005506">
    <property type="term" value="F:iron ion binding"/>
    <property type="evidence" value="ECO:0007669"/>
    <property type="project" value="InterPro"/>
</dbReference>
<name>A0AAD2CJ01_9STRA</name>
<reference evidence="9" key="1">
    <citation type="submission" date="2023-08" db="EMBL/GenBank/DDBJ databases">
        <authorList>
            <person name="Audoor S."/>
            <person name="Bilcke G."/>
        </authorList>
    </citation>
    <scope>NUCLEOTIDE SEQUENCE</scope>
</reference>
<dbReference type="PROSITE" id="PS51471">
    <property type="entry name" value="FE2OG_OXY"/>
    <property type="match status" value="1"/>
</dbReference>
<dbReference type="GO" id="GO:0031418">
    <property type="term" value="F:L-ascorbic acid binding"/>
    <property type="evidence" value="ECO:0007669"/>
    <property type="project" value="InterPro"/>
</dbReference>
<dbReference type="InterPro" id="IPR044862">
    <property type="entry name" value="Pro_4_hyd_alph_FE2OG_OXY"/>
</dbReference>
<keyword evidence="10" id="KW-1185">Reference proteome</keyword>
<dbReference type="PANTHER" id="PTHR10869">
    <property type="entry name" value="PROLYL 4-HYDROXYLASE ALPHA SUBUNIT"/>
    <property type="match status" value="1"/>
</dbReference>
<protein>
    <recommendedName>
        <fullName evidence="8">Fe2OG dioxygenase domain-containing protein</fullName>
    </recommendedName>
</protein>
<dbReference type="Gene3D" id="2.60.120.620">
    <property type="entry name" value="q2cbj1_9rhob like domain"/>
    <property type="match status" value="1"/>
</dbReference>
<keyword evidence="3" id="KW-0223">Dioxygenase</keyword>
<evidence type="ECO:0000256" key="5">
    <source>
        <dbReference type="ARBA" id="ARBA00023004"/>
    </source>
</evidence>
<proteinExistence type="predicted"/>
<sequence length="431" mass="46687">MLPTLNTMALKVLVLCLASIGLSHGFLGTQRHNQIVKRIANSNPLHAKAAKKKKKKTSDASSGGGFGRAPDMQKTKEVNAFSVFPALEEEVAGTLVPSVSELINEPGELPGEIYDRLDQIYGFPNFNSFTPKETTTSFADLISAPTANDNSKISNGDFASLLATATGETIPTSAGEGGGEDSTIDSISKIEPFAKMRVLHIDPLVIAVDNFFTDDECDRYIAISTAPSKNEKDSPFQTNSKTVGKDALAKAQRTSTTWFHHFKSVPELMAKASRLLGLKGISQWEEPQTVRYRRQEKFTWHLDALSPSEPASEIPGGQRIATLLVYLSELNKEDGGATIFRDLSADGTMLKVQPQKGSALLFFPAAGGIPNAPFDIRTLHCGEAVSQAAMQDKWISQLWLREGTYTPTAPAGNNHADATEPIIQYCTDGQI</sequence>
<feature type="domain" description="Fe2OG dioxygenase" evidence="8">
    <location>
        <begin position="283"/>
        <end position="402"/>
    </location>
</feature>
<feature type="chain" id="PRO_5041982513" description="Fe2OG dioxygenase domain-containing protein" evidence="7">
    <location>
        <begin position="26"/>
        <end position="431"/>
    </location>
</feature>
<evidence type="ECO:0000256" key="2">
    <source>
        <dbReference type="ARBA" id="ARBA00022723"/>
    </source>
</evidence>
<dbReference type="EMBL" id="CAKOGP040000469">
    <property type="protein sequence ID" value="CAJ1935420.1"/>
    <property type="molecule type" value="Genomic_DNA"/>
</dbReference>
<comment type="caution">
    <text evidence="9">The sequence shown here is derived from an EMBL/GenBank/DDBJ whole genome shotgun (WGS) entry which is preliminary data.</text>
</comment>
<dbReference type="AlphaFoldDB" id="A0AAD2CJ01"/>
<evidence type="ECO:0000256" key="4">
    <source>
        <dbReference type="ARBA" id="ARBA00023002"/>
    </source>
</evidence>
<evidence type="ECO:0000313" key="9">
    <source>
        <dbReference type="EMBL" id="CAJ1935420.1"/>
    </source>
</evidence>